<feature type="non-terminal residue" evidence="2">
    <location>
        <position position="1"/>
    </location>
</feature>
<accession>A0A0G4MTS2</accession>
<sequence length="55" mass="6323">KTEIDDKADEPHHHQQPVAPTGRQHRLVRALLLHIQPSHRPAEGERRAHGPFLQL</sequence>
<name>A0A0G4MTS2_VERLO</name>
<feature type="compositionally biased region" description="Basic and acidic residues" evidence="1">
    <location>
        <begin position="1"/>
        <end position="13"/>
    </location>
</feature>
<keyword evidence="3" id="KW-1185">Reference proteome</keyword>
<protein>
    <submittedName>
        <fullName evidence="2">Uncharacterized protein</fullName>
    </submittedName>
</protein>
<dbReference type="AlphaFoldDB" id="A0A0G4MTS2"/>
<reference evidence="3" key="1">
    <citation type="submission" date="2015-05" db="EMBL/GenBank/DDBJ databases">
        <authorList>
            <person name="Fogelqvist Johan"/>
        </authorList>
    </citation>
    <scope>NUCLEOTIDE SEQUENCE [LARGE SCALE GENOMIC DNA]</scope>
</reference>
<evidence type="ECO:0000313" key="2">
    <source>
        <dbReference type="EMBL" id="CRK37614.1"/>
    </source>
</evidence>
<feature type="region of interest" description="Disordered" evidence="1">
    <location>
        <begin position="1"/>
        <end position="24"/>
    </location>
</feature>
<gene>
    <name evidence="2" type="ORF">BN1708_020316</name>
</gene>
<dbReference type="Proteomes" id="UP000044602">
    <property type="component" value="Unassembled WGS sequence"/>
</dbReference>
<organism evidence="2 3">
    <name type="scientific">Verticillium longisporum</name>
    <name type="common">Verticillium dahliae var. longisporum</name>
    <dbReference type="NCBI Taxonomy" id="100787"/>
    <lineage>
        <taxon>Eukaryota</taxon>
        <taxon>Fungi</taxon>
        <taxon>Dikarya</taxon>
        <taxon>Ascomycota</taxon>
        <taxon>Pezizomycotina</taxon>
        <taxon>Sordariomycetes</taxon>
        <taxon>Hypocreomycetidae</taxon>
        <taxon>Glomerellales</taxon>
        <taxon>Plectosphaerellaceae</taxon>
        <taxon>Verticillium</taxon>
    </lineage>
</organism>
<proteinExistence type="predicted"/>
<dbReference type="EMBL" id="CVQH01024838">
    <property type="protein sequence ID" value="CRK37614.1"/>
    <property type="molecule type" value="Genomic_DNA"/>
</dbReference>
<evidence type="ECO:0000256" key="1">
    <source>
        <dbReference type="SAM" id="MobiDB-lite"/>
    </source>
</evidence>
<evidence type="ECO:0000313" key="3">
    <source>
        <dbReference type="Proteomes" id="UP000044602"/>
    </source>
</evidence>